<evidence type="ECO:0000259" key="1">
    <source>
        <dbReference type="Pfam" id="PF13577"/>
    </source>
</evidence>
<dbReference type="RefSeq" id="WP_185681778.1">
    <property type="nucleotide sequence ID" value="NZ_JACLAU010000001.1"/>
</dbReference>
<keyword evidence="3" id="KW-1185">Reference proteome</keyword>
<comment type="caution">
    <text evidence="2">The sequence shown here is derived from an EMBL/GenBank/DDBJ whole genome shotgun (WGS) entry which is preliminary data.</text>
</comment>
<reference evidence="2 3" key="1">
    <citation type="submission" date="2020-08" db="EMBL/GenBank/DDBJ databases">
        <title>The genome sequence of Novosphingobium flavum 4Y4.</title>
        <authorList>
            <person name="Liu Y."/>
        </authorList>
    </citation>
    <scope>NUCLEOTIDE SEQUENCE [LARGE SCALE GENOMIC DNA]</scope>
    <source>
        <strain evidence="2 3">4Y4</strain>
    </source>
</reference>
<evidence type="ECO:0000313" key="3">
    <source>
        <dbReference type="Proteomes" id="UP000520156"/>
    </source>
</evidence>
<dbReference type="Pfam" id="PF13577">
    <property type="entry name" value="SnoaL_4"/>
    <property type="match status" value="1"/>
</dbReference>
<proteinExistence type="predicted"/>
<gene>
    <name evidence="2" type="ORF">H7F49_01510</name>
</gene>
<dbReference type="InterPro" id="IPR037401">
    <property type="entry name" value="SnoaL-like"/>
</dbReference>
<dbReference type="Proteomes" id="UP000520156">
    <property type="component" value="Unassembled WGS sequence"/>
</dbReference>
<accession>A0A7X1F4W1</accession>
<organism evidence="2 3">
    <name type="scientific">Novosphingobium aerophilum</name>
    <dbReference type="NCBI Taxonomy" id="2839843"/>
    <lineage>
        <taxon>Bacteria</taxon>
        <taxon>Pseudomonadati</taxon>
        <taxon>Pseudomonadota</taxon>
        <taxon>Alphaproteobacteria</taxon>
        <taxon>Sphingomonadales</taxon>
        <taxon>Sphingomonadaceae</taxon>
        <taxon>Novosphingobium</taxon>
    </lineage>
</organism>
<dbReference type="SUPFAM" id="SSF54427">
    <property type="entry name" value="NTF2-like"/>
    <property type="match status" value="1"/>
</dbReference>
<sequence length="132" mass="14506">MNDALEIANLKARYCAAGDSAPHDPQGAIAALLPCFVPDATADYGFIQFDTPAKLAEFMATAVGGGSQWMIHMLGSPRIEVNGDEATGDWTIAVHSRRRDGETMLIVGRYSDRFRRTAEGWRISHVGFTRYE</sequence>
<dbReference type="Gene3D" id="3.10.450.50">
    <property type="match status" value="1"/>
</dbReference>
<feature type="domain" description="SnoaL-like" evidence="1">
    <location>
        <begin position="2"/>
        <end position="125"/>
    </location>
</feature>
<name>A0A7X1F4W1_9SPHN</name>
<protein>
    <submittedName>
        <fullName evidence="2">Nuclear transport factor 2 family protein</fullName>
    </submittedName>
</protein>
<evidence type="ECO:0000313" key="2">
    <source>
        <dbReference type="EMBL" id="MBC2650378.1"/>
    </source>
</evidence>
<dbReference type="EMBL" id="JACLAU010000001">
    <property type="protein sequence ID" value="MBC2650378.1"/>
    <property type="molecule type" value="Genomic_DNA"/>
</dbReference>
<dbReference type="AlphaFoldDB" id="A0A7X1F4W1"/>
<dbReference type="InterPro" id="IPR032710">
    <property type="entry name" value="NTF2-like_dom_sf"/>
</dbReference>